<evidence type="ECO:0000313" key="2">
    <source>
        <dbReference type="Proteomes" id="UP001059380"/>
    </source>
</evidence>
<proteinExistence type="predicted"/>
<evidence type="ECO:0000313" key="1">
    <source>
        <dbReference type="EMBL" id="UWZ84561.1"/>
    </source>
</evidence>
<sequence>MRVTVSHNRRKEEIVRDLDRSFDDLFRGLGNIPIKIVNEQRKWTGSRLDFSFDAKVGFMSNPIKGFVDVTDRDVTVDADLGWLERLFPAKQTQSALGGRVKGLLT</sequence>
<keyword evidence="2" id="KW-1185">Reference proteome</keyword>
<evidence type="ECO:0008006" key="3">
    <source>
        <dbReference type="Google" id="ProtNLM"/>
    </source>
</evidence>
<dbReference type="AlphaFoldDB" id="A0A9J7BPV2"/>
<organism evidence="1 2">
    <name type="scientific">Occallatibacter riparius</name>
    <dbReference type="NCBI Taxonomy" id="1002689"/>
    <lineage>
        <taxon>Bacteria</taxon>
        <taxon>Pseudomonadati</taxon>
        <taxon>Acidobacteriota</taxon>
        <taxon>Terriglobia</taxon>
        <taxon>Terriglobales</taxon>
        <taxon>Acidobacteriaceae</taxon>
        <taxon>Occallatibacter</taxon>
    </lineage>
</organism>
<dbReference type="Proteomes" id="UP001059380">
    <property type="component" value="Chromosome"/>
</dbReference>
<dbReference type="KEGG" id="orp:MOP44_01180"/>
<name>A0A9J7BPV2_9BACT</name>
<accession>A0A9J7BPV2</accession>
<gene>
    <name evidence="1" type="ORF">MOP44_01180</name>
</gene>
<protein>
    <recommendedName>
        <fullName evidence="3">Polyhydroxyalkanoic acid system protein</fullName>
    </recommendedName>
</protein>
<dbReference type="RefSeq" id="WP_260794068.1">
    <property type="nucleotide sequence ID" value="NZ_CP093313.1"/>
</dbReference>
<dbReference type="EMBL" id="CP093313">
    <property type="protein sequence ID" value="UWZ84561.1"/>
    <property type="molecule type" value="Genomic_DNA"/>
</dbReference>
<reference evidence="1" key="1">
    <citation type="submission" date="2021-04" db="EMBL/GenBank/DDBJ databases">
        <title>Phylogenetic analysis of Acidobacteriaceae.</title>
        <authorList>
            <person name="Qiu L."/>
            <person name="Zhang Q."/>
        </authorList>
    </citation>
    <scope>NUCLEOTIDE SEQUENCE</scope>
    <source>
        <strain evidence="1">DSM 25168</strain>
    </source>
</reference>